<dbReference type="EMBL" id="HG001735">
    <property type="protein sequence ID" value="CDF35572.1"/>
    <property type="molecule type" value="Genomic_DNA"/>
</dbReference>
<gene>
    <name evidence="1" type="ORF">CHC_T00004097001</name>
</gene>
<accession>R7QAN9</accession>
<dbReference type="KEGG" id="ccp:CHC_T00004097001"/>
<sequence length="79" mass="8504">MTLINGGAHVGQKIWDKLITGFFTNAATASFTSRGFLRGWRRTLVDALNPNKYNASPAASASIGARSSTHLHFSLRVLG</sequence>
<name>R7QAN9_CHOCR</name>
<evidence type="ECO:0000313" key="2">
    <source>
        <dbReference type="Proteomes" id="UP000012073"/>
    </source>
</evidence>
<reference evidence="2" key="1">
    <citation type="journal article" date="2013" name="Proc. Natl. Acad. Sci. U.S.A.">
        <title>Genome structure and metabolic features in the red seaweed Chondrus crispus shed light on evolution of the Archaeplastida.</title>
        <authorList>
            <person name="Collen J."/>
            <person name="Porcel B."/>
            <person name="Carre W."/>
            <person name="Ball S.G."/>
            <person name="Chaparro C."/>
            <person name="Tonon T."/>
            <person name="Barbeyron T."/>
            <person name="Michel G."/>
            <person name="Noel B."/>
            <person name="Valentin K."/>
            <person name="Elias M."/>
            <person name="Artiguenave F."/>
            <person name="Arun A."/>
            <person name="Aury J.M."/>
            <person name="Barbosa-Neto J.F."/>
            <person name="Bothwell J.H."/>
            <person name="Bouget F.Y."/>
            <person name="Brillet L."/>
            <person name="Cabello-Hurtado F."/>
            <person name="Capella-Gutierrez S."/>
            <person name="Charrier B."/>
            <person name="Cladiere L."/>
            <person name="Cock J.M."/>
            <person name="Coelho S.M."/>
            <person name="Colleoni C."/>
            <person name="Czjzek M."/>
            <person name="Da Silva C."/>
            <person name="Delage L."/>
            <person name="Denoeud F."/>
            <person name="Deschamps P."/>
            <person name="Dittami S.M."/>
            <person name="Gabaldon T."/>
            <person name="Gachon C.M."/>
            <person name="Groisillier A."/>
            <person name="Herve C."/>
            <person name="Jabbari K."/>
            <person name="Katinka M."/>
            <person name="Kloareg B."/>
            <person name="Kowalczyk N."/>
            <person name="Labadie K."/>
            <person name="Leblanc C."/>
            <person name="Lopez P.J."/>
            <person name="McLachlan D.H."/>
            <person name="Meslet-Cladiere L."/>
            <person name="Moustafa A."/>
            <person name="Nehr Z."/>
            <person name="Nyvall Collen P."/>
            <person name="Panaud O."/>
            <person name="Partensky F."/>
            <person name="Poulain J."/>
            <person name="Rensing S.A."/>
            <person name="Rousvoal S."/>
            <person name="Samson G."/>
            <person name="Symeonidi A."/>
            <person name="Weissenbach J."/>
            <person name="Zambounis A."/>
            <person name="Wincker P."/>
            <person name="Boyen C."/>
        </authorList>
    </citation>
    <scope>NUCLEOTIDE SEQUENCE [LARGE SCALE GENOMIC DNA]</scope>
    <source>
        <strain evidence="2">cv. Stackhouse</strain>
    </source>
</reference>
<dbReference type="Gramene" id="CDF35572">
    <property type="protein sequence ID" value="CDF35572"/>
    <property type="gene ID" value="CHC_T00004097001"/>
</dbReference>
<protein>
    <submittedName>
        <fullName evidence="1">Uncharacterized protein</fullName>
    </submittedName>
</protein>
<dbReference type="AlphaFoldDB" id="R7QAN9"/>
<proteinExistence type="predicted"/>
<dbReference type="GeneID" id="17323102"/>
<dbReference type="Proteomes" id="UP000012073">
    <property type="component" value="Unassembled WGS sequence"/>
</dbReference>
<dbReference type="RefSeq" id="XP_005715391.1">
    <property type="nucleotide sequence ID" value="XM_005715334.1"/>
</dbReference>
<keyword evidence="2" id="KW-1185">Reference proteome</keyword>
<organism evidence="1 2">
    <name type="scientific">Chondrus crispus</name>
    <name type="common">Carrageen Irish moss</name>
    <name type="synonym">Polymorpha crispa</name>
    <dbReference type="NCBI Taxonomy" id="2769"/>
    <lineage>
        <taxon>Eukaryota</taxon>
        <taxon>Rhodophyta</taxon>
        <taxon>Florideophyceae</taxon>
        <taxon>Rhodymeniophycidae</taxon>
        <taxon>Gigartinales</taxon>
        <taxon>Gigartinaceae</taxon>
        <taxon>Chondrus</taxon>
    </lineage>
</organism>
<evidence type="ECO:0000313" key="1">
    <source>
        <dbReference type="EMBL" id="CDF35572.1"/>
    </source>
</evidence>